<dbReference type="RefSeq" id="WP_343164770.1">
    <property type="nucleotide sequence ID" value="NZ_JBHRSV010000003.1"/>
</dbReference>
<proteinExistence type="predicted"/>
<evidence type="ECO:0000256" key="4">
    <source>
        <dbReference type="ARBA" id="ARBA00022692"/>
    </source>
</evidence>
<organism evidence="10 11">
    <name type="scientific">Hyphobacterium vulgare</name>
    <dbReference type="NCBI Taxonomy" id="1736751"/>
    <lineage>
        <taxon>Bacteria</taxon>
        <taxon>Pseudomonadati</taxon>
        <taxon>Pseudomonadota</taxon>
        <taxon>Alphaproteobacteria</taxon>
        <taxon>Maricaulales</taxon>
        <taxon>Maricaulaceae</taxon>
        <taxon>Hyphobacterium</taxon>
    </lineage>
</organism>
<name>A0ABV6ZVI4_9PROT</name>
<dbReference type="Pfam" id="PF00535">
    <property type="entry name" value="Glycos_transf_2"/>
    <property type="match status" value="1"/>
</dbReference>
<keyword evidence="3 10" id="KW-0808">Transferase</keyword>
<keyword evidence="7 8" id="KW-0472">Membrane</keyword>
<keyword evidence="1" id="KW-1003">Cell membrane</keyword>
<evidence type="ECO:0000256" key="5">
    <source>
        <dbReference type="ARBA" id="ARBA00022985"/>
    </source>
</evidence>
<dbReference type="Gene3D" id="3.90.550.10">
    <property type="entry name" value="Spore Coat Polysaccharide Biosynthesis Protein SpsA, Chain A"/>
    <property type="match status" value="1"/>
</dbReference>
<dbReference type="InterPro" id="IPR001173">
    <property type="entry name" value="Glyco_trans_2-like"/>
</dbReference>
<feature type="transmembrane region" description="Helical" evidence="8">
    <location>
        <begin position="231"/>
        <end position="255"/>
    </location>
</feature>
<evidence type="ECO:0000259" key="9">
    <source>
        <dbReference type="Pfam" id="PF00535"/>
    </source>
</evidence>
<dbReference type="Proteomes" id="UP001595379">
    <property type="component" value="Unassembled WGS sequence"/>
</dbReference>
<keyword evidence="6 8" id="KW-1133">Transmembrane helix</keyword>
<evidence type="ECO:0000256" key="6">
    <source>
        <dbReference type="ARBA" id="ARBA00022989"/>
    </source>
</evidence>
<feature type="transmembrane region" description="Helical" evidence="8">
    <location>
        <begin position="267"/>
        <end position="291"/>
    </location>
</feature>
<evidence type="ECO:0000256" key="7">
    <source>
        <dbReference type="ARBA" id="ARBA00023136"/>
    </source>
</evidence>
<evidence type="ECO:0000256" key="8">
    <source>
        <dbReference type="SAM" id="Phobius"/>
    </source>
</evidence>
<dbReference type="EC" id="2.4.-.-" evidence="10"/>
<keyword evidence="11" id="KW-1185">Reference proteome</keyword>
<evidence type="ECO:0000256" key="2">
    <source>
        <dbReference type="ARBA" id="ARBA00022676"/>
    </source>
</evidence>
<protein>
    <submittedName>
        <fullName evidence="10">Glycosyltransferase family 2 protein</fullName>
        <ecNumber evidence="10">2.4.-.-</ecNumber>
    </submittedName>
</protein>
<dbReference type="CDD" id="cd04187">
    <property type="entry name" value="DPM1_like_bac"/>
    <property type="match status" value="1"/>
</dbReference>
<evidence type="ECO:0000256" key="1">
    <source>
        <dbReference type="ARBA" id="ARBA00022475"/>
    </source>
</evidence>
<dbReference type="GO" id="GO:0016757">
    <property type="term" value="F:glycosyltransferase activity"/>
    <property type="evidence" value="ECO:0007669"/>
    <property type="project" value="UniProtKB-KW"/>
</dbReference>
<keyword evidence="2 10" id="KW-0328">Glycosyltransferase</keyword>
<dbReference type="InterPro" id="IPR050256">
    <property type="entry name" value="Glycosyltransferase_2"/>
</dbReference>
<reference evidence="11" key="1">
    <citation type="journal article" date="2019" name="Int. J. Syst. Evol. Microbiol.">
        <title>The Global Catalogue of Microorganisms (GCM) 10K type strain sequencing project: providing services to taxonomists for standard genome sequencing and annotation.</title>
        <authorList>
            <consortium name="The Broad Institute Genomics Platform"/>
            <consortium name="The Broad Institute Genome Sequencing Center for Infectious Disease"/>
            <person name="Wu L."/>
            <person name="Ma J."/>
        </authorList>
    </citation>
    <scope>NUCLEOTIDE SEQUENCE [LARGE SCALE GENOMIC DNA]</scope>
    <source>
        <strain evidence="11">KCTC 52487</strain>
    </source>
</reference>
<comment type="caution">
    <text evidence="10">The sequence shown here is derived from an EMBL/GenBank/DDBJ whole genome shotgun (WGS) entry which is preliminary data.</text>
</comment>
<gene>
    <name evidence="10" type="ORF">ACFOOR_04985</name>
</gene>
<keyword evidence="5" id="KW-0448">Lipopolysaccharide biosynthesis</keyword>
<accession>A0ABV6ZVI4</accession>
<dbReference type="InterPro" id="IPR029044">
    <property type="entry name" value="Nucleotide-diphossugar_trans"/>
</dbReference>
<dbReference type="SUPFAM" id="SSF53448">
    <property type="entry name" value="Nucleotide-diphospho-sugar transferases"/>
    <property type="match status" value="1"/>
</dbReference>
<evidence type="ECO:0000256" key="3">
    <source>
        <dbReference type="ARBA" id="ARBA00022679"/>
    </source>
</evidence>
<evidence type="ECO:0000313" key="11">
    <source>
        <dbReference type="Proteomes" id="UP001595379"/>
    </source>
</evidence>
<keyword evidence="4 8" id="KW-0812">Transmembrane</keyword>
<sequence length="336" mass="38226">MYREYYVEFTNIVTSYYEEHSLIEFVSRLVDAMRATGRTFEVILINDGSTDQTFEVQKSLFERFPEVHKVIDIMRNSGQTAAMSCGISHARGENLIFIDSDLQLDPEEIPDLLEKFDAGADVVSGVRVKRKDHALRRLPSKVVNIVTRRIARHPVSDIGCTFKVYRGSLVYPFGFGPFKIWNTAFVLRLARDYVEVPITHHARRYGKSGWSIPKLIKFLFDQILGISSRPFLWFTVLSLALAIALALKFFASIFFGLDFVDEYTNGAIINVLLLGIILGIGAFSALGEFIFQIFIHVRQDPFYTERTVLCREHLLSPSRSNEGVVTRLDTNSPARP</sequence>
<dbReference type="EMBL" id="JBHRSV010000003">
    <property type="protein sequence ID" value="MFC2925452.1"/>
    <property type="molecule type" value="Genomic_DNA"/>
</dbReference>
<evidence type="ECO:0000313" key="10">
    <source>
        <dbReference type="EMBL" id="MFC2925452.1"/>
    </source>
</evidence>
<dbReference type="PANTHER" id="PTHR48090">
    <property type="entry name" value="UNDECAPRENYL-PHOSPHATE 4-DEOXY-4-FORMAMIDO-L-ARABINOSE TRANSFERASE-RELATED"/>
    <property type="match status" value="1"/>
</dbReference>
<dbReference type="PANTHER" id="PTHR48090:SF3">
    <property type="entry name" value="UNDECAPRENYL-PHOSPHATE 4-DEOXY-4-FORMAMIDO-L-ARABINOSE TRANSFERASE"/>
    <property type="match status" value="1"/>
</dbReference>
<feature type="domain" description="Glycosyltransferase 2-like" evidence="9">
    <location>
        <begin position="12"/>
        <end position="166"/>
    </location>
</feature>